<feature type="non-terminal residue" evidence="1">
    <location>
        <position position="1"/>
    </location>
</feature>
<protein>
    <submittedName>
        <fullName evidence="1">Alpha_alphatrehalosephosphate synthase A-like</fullName>
    </submittedName>
</protein>
<dbReference type="GO" id="GO:0003825">
    <property type="term" value="F:alpha,alpha-trehalose-phosphate synthase (UDP-forming) activity"/>
    <property type="evidence" value="ECO:0007669"/>
    <property type="project" value="TreeGrafter"/>
</dbReference>
<dbReference type="PANTHER" id="PTHR10788:SF106">
    <property type="entry name" value="BCDNA.GH08860"/>
    <property type="match status" value="1"/>
</dbReference>
<dbReference type="GO" id="GO:0004805">
    <property type="term" value="F:trehalose-phosphatase activity"/>
    <property type="evidence" value="ECO:0007669"/>
    <property type="project" value="TreeGrafter"/>
</dbReference>
<dbReference type="Pfam" id="PF00982">
    <property type="entry name" value="Glyco_transf_20"/>
    <property type="match status" value="1"/>
</dbReference>
<dbReference type="Gene3D" id="3.40.50.2000">
    <property type="entry name" value="Glycogen Phosphorylase B"/>
    <property type="match status" value="1"/>
</dbReference>
<organism evidence="1 2">
    <name type="scientific">Caligus rogercresseyi</name>
    <name type="common">Sea louse</name>
    <dbReference type="NCBI Taxonomy" id="217165"/>
    <lineage>
        <taxon>Eukaryota</taxon>
        <taxon>Metazoa</taxon>
        <taxon>Ecdysozoa</taxon>
        <taxon>Arthropoda</taxon>
        <taxon>Crustacea</taxon>
        <taxon>Multicrustacea</taxon>
        <taxon>Hexanauplia</taxon>
        <taxon>Copepoda</taxon>
        <taxon>Siphonostomatoida</taxon>
        <taxon>Caligidae</taxon>
        <taxon>Caligus</taxon>
    </lineage>
</organism>
<dbReference type="PANTHER" id="PTHR10788">
    <property type="entry name" value="TREHALOSE-6-PHOSPHATE SYNTHASE"/>
    <property type="match status" value="1"/>
</dbReference>
<evidence type="ECO:0000313" key="1">
    <source>
        <dbReference type="EMBL" id="QQP37273.1"/>
    </source>
</evidence>
<accession>A0A7T8GT13</accession>
<dbReference type="AlphaFoldDB" id="A0A7T8GT13"/>
<gene>
    <name evidence="1" type="ORF">FKW44_017484</name>
</gene>
<dbReference type="Proteomes" id="UP000595437">
    <property type="component" value="Chromosome 12"/>
</dbReference>
<keyword evidence="2" id="KW-1185">Reference proteome</keyword>
<dbReference type="EMBL" id="CP045901">
    <property type="protein sequence ID" value="QQP37273.1"/>
    <property type="molecule type" value="Genomic_DNA"/>
</dbReference>
<evidence type="ECO:0000313" key="2">
    <source>
        <dbReference type="Proteomes" id="UP000595437"/>
    </source>
</evidence>
<proteinExistence type="predicted"/>
<dbReference type="OrthoDB" id="755951at2759"/>
<dbReference type="GO" id="GO:0005992">
    <property type="term" value="P:trehalose biosynthetic process"/>
    <property type="evidence" value="ECO:0007669"/>
    <property type="project" value="InterPro"/>
</dbReference>
<name>A0A7T8GT13_CALRO</name>
<dbReference type="GO" id="GO:0005829">
    <property type="term" value="C:cytosol"/>
    <property type="evidence" value="ECO:0007669"/>
    <property type="project" value="TreeGrafter"/>
</dbReference>
<dbReference type="InterPro" id="IPR001830">
    <property type="entry name" value="Glyco_trans_20"/>
</dbReference>
<dbReference type="SUPFAM" id="SSF53756">
    <property type="entry name" value="UDP-Glycosyltransferase/glycogen phosphorylase"/>
    <property type="match status" value="1"/>
</dbReference>
<sequence>AYTKVNQIFADTTLCAIRKVNSDRLSFPESQRPPSPIVWLHDYHLMEAANIIRDTCIDEGIEVRMAFFLHIPFPTYDILRICPWADEILMGVLGEYCLVYVI</sequence>
<reference evidence="2" key="1">
    <citation type="submission" date="2021-01" db="EMBL/GenBank/DDBJ databases">
        <title>Caligus Genome Assembly.</title>
        <authorList>
            <person name="Gallardo-Escarate C."/>
        </authorList>
    </citation>
    <scope>NUCLEOTIDE SEQUENCE [LARGE SCALE GENOMIC DNA]</scope>
</reference>